<dbReference type="Proteomes" id="UP001219957">
    <property type="component" value="Chromosome"/>
</dbReference>
<sequence>MTLILPECITGFSYGDCSAPGSDWKTFKSICFEFTRIKRGFCSFTIGDEITPNYHQASITWSEQTIYVLLSRNYPVIGISKLEPFQYEFIDLPELTDMFPDTYQIPSAAELNERFDLSLQPFLNKAERGEIKYWKPETVGNVIFHYWD</sequence>
<dbReference type="RefSeq" id="WP_214735147.1">
    <property type="nucleotide sequence ID" value="NZ_CP109617.1"/>
</dbReference>
<accession>A0ABY8AXI8</accession>
<keyword evidence="2" id="KW-1185">Reference proteome</keyword>
<proteinExistence type="predicted"/>
<evidence type="ECO:0000313" key="1">
    <source>
        <dbReference type="EMBL" id="WED54395.1"/>
    </source>
</evidence>
<reference evidence="1 2" key="1">
    <citation type="submission" date="2022-10" db="EMBL/GenBank/DDBJ databases">
        <title>Complete genome sequence of Exiguobacterium profundum TSS-3 isolated from an extremely saline-alkaline spring located in Ixtapa, Chiapas-Mexico.</title>
        <authorList>
            <person name="Rincon-Rosales R."/>
            <person name="Rogel M.A."/>
            <person name="Rincon-Molina C.I."/>
            <person name="Guerrero G."/>
            <person name="Manzano-Gomez L.A."/>
            <person name="Lopez-Lopez A."/>
            <person name="Rincon Molina F.A."/>
            <person name="Martinez-Romero E."/>
        </authorList>
    </citation>
    <scope>NUCLEOTIDE SEQUENCE [LARGE SCALE GENOMIC DNA]</scope>
    <source>
        <strain evidence="1 2">TSS-3</strain>
    </source>
</reference>
<dbReference type="EMBL" id="CP109617">
    <property type="protein sequence ID" value="WED54395.1"/>
    <property type="molecule type" value="Genomic_DNA"/>
</dbReference>
<organism evidence="1 2">
    <name type="scientific">Exiguobacterium profundum</name>
    <dbReference type="NCBI Taxonomy" id="307643"/>
    <lineage>
        <taxon>Bacteria</taxon>
        <taxon>Bacillati</taxon>
        <taxon>Bacillota</taxon>
        <taxon>Bacilli</taxon>
        <taxon>Bacillales</taxon>
        <taxon>Bacillales Family XII. Incertae Sedis</taxon>
        <taxon>Exiguobacterium</taxon>
    </lineage>
</organism>
<gene>
    <name evidence="1" type="ORF">OE059_10050</name>
</gene>
<protein>
    <submittedName>
        <fullName evidence="1">Uncharacterized protein</fullName>
    </submittedName>
</protein>
<name>A0ABY8AXI8_9BACL</name>
<evidence type="ECO:0000313" key="2">
    <source>
        <dbReference type="Proteomes" id="UP001219957"/>
    </source>
</evidence>